<evidence type="ECO:0000313" key="3">
    <source>
        <dbReference type="Proteomes" id="UP000663832"/>
    </source>
</evidence>
<accession>A0A816B5S7</accession>
<dbReference type="Gene3D" id="3.30.1360.120">
    <property type="entry name" value="Probable tRNA modification gtpase trme, domain 1"/>
    <property type="match status" value="2"/>
</dbReference>
<dbReference type="SUPFAM" id="SSF103025">
    <property type="entry name" value="Folate-binding domain"/>
    <property type="match status" value="1"/>
</dbReference>
<reference evidence="2" key="1">
    <citation type="submission" date="2021-02" db="EMBL/GenBank/DDBJ databases">
        <authorList>
            <person name="Nowell W R."/>
        </authorList>
    </citation>
    <scope>NUCLEOTIDE SEQUENCE</scope>
</reference>
<comment type="caution">
    <text evidence="2">The sequence shown here is derived from an EMBL/GenBank/DDBJ whole genome shotgun (WGS) entry which is preliminary data.</text>
</comment>
<dbReference type="Proteomes" id="UP000663877">
    <property type="component" value="Unassembled WGS sequence"/>
</dbReference>
<dbReference type="EMBL" id="CAJNOI010001060">
    <property type="protein sequence ID" value="CAF1378328.1"/>
    <property type="molecule type" value="Genomic_DNA"/>
</dbReference>
<dbReference type="Proteomes" id="UP000663832">
    <property type="component" value="Unassembled WGS sequence"/>
</dbReference>
<proteinExistence type="predicted"/>
<gene>
    <name evidence="1" type="ORF">BJG266_LOCUS36424</name>
    <name evidence="2" type="ORF">QVE165_LOCUS53418</name>
</gene>
<protein>
    <submittedName>
        <fullName evidence="2">Uncharacterized protein</fullName>
    </submittedName>
</protein>
<dbReference type="EMBL" id="CAJNOM010001403">
    <property type="protein sequence ID" value="CAF1606577.1"/>
    <property type="molecule type" value="Genomic_DNA"/>
</dbReference>
<name>A0A816B5S7_9BILA</name>
<dbReference type="OrthoDB" id="429143at2759"/>
<dbReference type="AlphaFoldDB" id="A0A816B5S7"/>
<sequence>MYQRDDLWLLNDFMIDPAPLAFTFAQLAIAKGYVGTKTWTSNFTKIHMIKIGVPDTFNFSLSPDNWIDNYVITSGSNGHSIALAGAAYGEVLGYERSLFFKPDEAGKKDFEDLSKQGTFGKARLSNTVKKEYNAYNIIYKYELKSANRSVVNFLQVLCANNIDKPVGTVVHTGMLNEQVGYESISFFCLDILLNELFELNVWYPSWRHYINKKTTPFYLNQEYHISFDKNFIGKVASLKQKQDGIQKRFVQFLLEDHNLDLGFVHAPSLKKITVNYIRGATYETNIATKRLKAHPNVYQPTEMGRTVLLYTN</sequence>
<keyword evidence="3" id="KW-1185">Reference proteome</keyword>
<organism evidence="2 3">
    <name type="scientific">Adineta steineri</name>
    <dbReference type="NCBI Taxonomy" id="433720"/>
    <lineage>
        <taxon>Eukaryota</taxon>
        <taxon>Metazoa</taxon>
        <taxon>Spiralia</taxon>
        <taxon>Gnathifera</taxon>
        <taxon>Rotifera</taxon>
        <taxon>Eurotatoria</taxon>
        <taxon>Bdelloidea</taxon>
        <taxon>Adinetida</taxon>
        <taxon>Adinetidae</taxon>
        <taxon>Adineta</taxon>
    </lineage>
</organism>
<evidence type="ECO:0000313" key="1">
    <source>
        <dbReference type="EMBL" id="CAF1378328.1"/>
    </source>
</evidence>
<evidence type="ECO:0000313" key="2">
    <source>
        <dbReference type="EMBL" id="CAF1606577.1"/>
    </source>
</evidence>
<dbReference type="InterPro" id="IPR027266">
    <property type="entry name" value="TrmE/GcvT-like"/>
</dbReference>